<dbReference type="RefSeq" id="WP_211956972.1">
    <property type="nucleotide sequence ID" value="NZ_CAJPVI010000048.1"/>
</dbReference>
<dbReference type="SUPFAM" id="SSF55931">
    <property type="entry name" value="Glutamine synthetase/guanido kinase"/>
    <property type="match status" value="1"/>
</dbReference>
<gene>
    <name evidence="8 11" type="primary">gshA</name>
    <name evidence="11" type="ORF">LMG26411_06130</name>
</gene>
<dbReference type="GO" id="GO:0004357">
    <property type="term" value="F:glutamate-cysteine ligase activity"/>
    <property type="evidence" value="ECO:0007669"/>
    <property type="project" value="UniProtKB-EC"/>
</dbReference>
<comment type="similarity">
    <text evidence="2 8">Belongs to the glutamate--cysteine ligase type 1 family. Type 1 subfamily.</text>
</comment>
<accession>A0ABM8TR80</accession>
<proteinExistence type="inferred from homology"/>
<dbReference type="HAMAP" id="MF_00578">
    <property type="entry name" value="Glu_cys_ligase"/>
    <property type="match status" value="1"/>
</dbReference>
<evidence type="ECO:0000259" key="10">
    <source>
        <dbReference type="Pfam" id="PF04262"/>
    </source>
</evidence>
<evidence type="ECO:0000256" key="3">
    <source>
        <dbReference type="ARBA" id="ARBA00022598"/>
    </source>
</evidence>
<dbReference type="Pfam" id="PF04262">
    <property type="entry name" value="Glu_cys_ligase"/>
    <property type="match status" value="1"/>
</dbReference>
<keyword evidence="4 8" id="KW-0317">Glutathione biosynthesis</keyword>
<dbReference type="Gene3D" id="3.30.590.20">
    <property type="match status" value="1"/>
</dbReference>
<evidence type="ECO:0000256" key="8">
    <source>
        <dbReference type="HAMAP-Rule" id="MF_00578"/>
    </source>
</evidence>
<dbReference type="PANTHER" id="PTHR38761:SF1">
    <property type="entry name" value="GLUTAMATE--CYSTEINE LIGASE"/>
    <property type="match status" value="1"/>
</dbReference>
<keyword evidence="12" id="KW-1185">Reference proteome</keyword>
<dbReference type="InterPro" id="IPR006334">
    <property type="entry name" value="Glut_cys_ligase"/>
</dbReference>
<organism evidence="11 12">
    <name type="scientific">Cupriavidus numazuensis</name>
    <dbReference type="NCBI Taxonomy" id="221992"/>
    <lineage>
        <taxon>Bacteria</taxon>
        <taxon>Pseudomonadati</taxon>
        <taxon>Pseudomonadota</taxon>
        <taxon>Betaproteobacteria</taxon>
        <taxon>Burkholderiales</taxon>
        <taxon>Burkholderiaceae</taxon>
        <taxon>Cupriavidus</taxon>
    </lineage>
</organism>
<comment type="pathway">
    <text evidence="1 8 9">Sulfur metabolism; glutathione biosynthesis; glutathione from L-cysteine and L-glutamate: step 1/2.</text>
</comment>
<reference evidence="11 12" key="1">
    <citation type="submission" date="2021-03" db="EMBL/GenBank/DDBJ databases">
        <authorList>
            <person name="Peeters C."/>
        </authorList>
    </citation>
    <scope>NUCLEOTIDE SEQUENCE [LARGE SCALE GENOMIC DNA]</scope>
    <source>
        <strain evidence="11 12">LMG 26411</strain>
    </source>
</reference>
<evidence type="ECO:0000256" key="6">
    <source>
        <dbReference type="ARBA" id="ARBA00022840"/>
    </source>
</evidence>
<dbReference type="EC" id="6.3.2.2" evidence="8"/>
<evidence type="ECO:0000313" key="12">
    <source>
        <dbReference type="Proteomes" id="UP000672657"/>
    </source>
</evidence>
<evidence type="ECO:0000256" key="2">
    <source>
        <dbReference type="ARBA" id="ARBA00008772"/>
    </source>
</evidence>
<evidence type="ECO:0000256" key="5">
    <source>
        <dbReference type="ARBA" id="ARBA00022741"/>
    </source>
</evidence>
<name>A0ABM8TR80_9BURK</name>
<comment type="catalytic activity">
    <reaction evidence="7 8 9">
        <text>L-cysteine + L-glutamate + ATP = gamma-L-glutamyl-L-cysteine + ADP + phosphate + H(+)</text>
        <dbReference type="Rhea" id="RHEA:13285"/>
        <dbReference type="ChEBI" id="CHEBI:15378"/>
        <dbReference type="ChEBI" id="CHEBI:29985"/>
        <dbReference type="ChEBI" id="CHEBI:30616"/>
        <dbReference type="ChEBI" id="CHEBI:35235"/>
        <dbReference type="ChEBI" id="CHEBI:43474"/>
        <dbReference type="ChEBI" id="CHEBI:58173"/>
        <dbReference type="ChEBI" id="CHEBI:456216"/>
        <dbReference type="EC" id="6.3.2.2"/>
    </reaction>
</comment>
<feature type="domain" description="Glutamate--cysteine ligase" evidence="10">
    <location>
        <begin position="11"/>
        <end position="376"/>
    </location>
</feature>
<keyword evidence="3 8" id="KW-0436">Ligase</keyword>
<protein>
    <recommendedName>
        <fullName evidence="8">Glutamate--cysteine ligase</fullName>
        <ecNumber evidence="8">6.3.2.2</ecNumber>
    </recommendedName>
    <alternativeName>
        <fullName evidence="8">Gamma-ECS</fullName>
        <shortName evidence="8">GCS</shortName>
    </alternativeName>
    <alternativeName>
        <fullName evidence="8">Gamma-glutamylcysteine synthetase</fullName>
    </alternativeName>
</protein>
<dbReference type="InterPro" id="IPR014746">
    <property type="entry name" value="Gln_synth/guanido_kin_cat_dom"/>
</dbReference>
<dbReference type="Proteomes" id="UP000672657">
    <property type="component" value="Unassembled WGS sequence"/>
</dbReference>
<keyword evidence="5 8" id="KW-0547">Nucleotide-binding</keyword>
<sequence length="520" mass="57896">MRSTGAERQIKALDDPRSLALLRELRRGVEKEGLRVDKGLNLAQTPHPRRLGSALTHPQITTDYAEAMLEFVTPVSTGIEETLAHLDQIHQEVHSALGDEVLWCASMPAEVGSDDAIPVAQYGTSNLGRMKSVYRIGLGHRYGRRMQTIAGIHYNFSLPDPLWPALGCHDQDAVNAAYFAMIRNYQRMHWLLVYLFGASPAVNRSFAGGRDTGLQSLDATSLYRPYATSLRMGDLGYQSDAQQSLSIPYSDLDAYVEALKKAILEPYPPYERIGLGRSPDFRQLSTGLLQLESEHYSSIRPRRTAARGKSALAALAGGGVEYVEARSLDVNPFLPVGIDAEQMRFMDAFLLVCLLTQSPDAPDDEVNVSRRNLQRVANEGRKPGLMLERDGALVSLQVWATELLDQAACVAALLDKAHQSTLYVQSVAVQRDKVTDSALTPSARVLRELQAGNDTWGQFVMEQSISHSRYFKSRPYSAELMHSASELAERSLSEQAEMERQDGISFEAYLGEYYKQYYRL</sequence>
<dbReference type="NCBIfam" id="TIGR01434">
    <property type="entry name" value="glu_cys_ligase"/>
    <property type="match status" value="1"/>
</dbReference>
<evidence type="ECO:0000256" key="9">
    <source>
        <dbReference type="RuleBase" id="RU004391"/>
    </source>
</evidence>
<evidence type="ECO:0000313" key="11">
    <source>
        <dbReference type="EMBL" id="CAG2158691.1"/>
    </source>
</evidence>
<dbReference type="PANTHER" id="PTHR38761">
    <property type="entry name" value="GLUTAMATE--CYSTEINE LIGASE"/>
    <property type="match status" value="1"/>
</dbReference>
<comment type="caution">
    <text evidence="11">The sequence shown here is derived from an EMBL/GenBank/DDBJ whole genome shotgun (WGS) entry which is preliminary data.</text>
</comment>
<dbReference type="EMBL" id="CAJPVI010000048">
    <property type="protein sequence ID" value="CAG2158691.1"/>
    <property type="molecule type" value="Genomic_DNA"/>
</dbReference>
<keyword evidence="6 8" id="KW-0067">ATP-binding</keyword>
<evidence type="ECO:0000256" key="7">
    <source>
        <dbReference type="ARBA" id="ARBA00048819"/>
    </source>
</evidence>
<evidence type="ECO:0000256" key="1">
    <source>
        <dbReference type="ARBA" id="ARBA00005006"/>
    </source>
</evidence>
<dbReference type="InterPro" id="IPR007370">
    <property type="entry name" value="Glu_cys_ligase"/>
</dbReference>
<evidence type="ECO:0000256" key="4">
    <source>
        <dbReference type="ARBA" id="ARBA00022684"/>
    </source>
</evidence>